<accession>A0ABM5MGB8</accession>
<feature type="region of interest" description="Disordered" evidence="1">
    <location>
        <begin position="18"/>
        <end position="39"/>
    </location>
</feature>
<gene>
    <name evidence="2" type="ORF">GTCCBUS3UF5_13850</name>
</gene>
<reference evidence="2 3" key="1">
    <citation type="submission" date="2011-11" db="EMBL/GenBank/DDBJ databases">
        <title>Complete genome sequence of thermophilic Geobacillus thermoleovorans CCB_US3_UF5.</title>
        <authorList>
            <person name="Muhd Sakaff M.K.L."/>
            <person name="Abdul Rahman A.Y."/>
            <person name="Saito J.A."/>
            <person name="Hou S."/>
            <person name="Alam M."/>
        </authorList>
    </citation>
    <scope>NUCLEOTIDE SEQUENCE [LARGE SCALE GENOMIC DNA]</scope>
    <source>
        <strain evidence="2 3">CCB_US3_UF5</strain>
    </source>
</reference>
<keyword evidence="3" id="KW-1185">Reference proteome</keyword>
<dbReference type="EMBL" id="CP003125">
    <property type="protein sequence ID" value="AEV18698.1"/>
    <property type="molecule type" value="Genomic_DNA"/>
</dbReference>
<evidence type="ECO:0000256" key="1">
    <source>
        <dbReference type="SAM" id="MobiDB-lite"/>
    </source>
</evidence>
<sequence length="39" mass="4054">MLFSGSCGIGAARIRVSRQAGGQPRPSLAFMRGEKSVSS</sequence>
<name>A0ABM5MGB8_GEOTH</name>
<evidence type="ECO:0000313" key="2">
    <source>
        <dbReference type="EMBL" id="AEV18698.1"/>
    </source>
</evidence>
<proteinExistence type="predicted"/>
<organism evidence="2 3">
    <name type="scientific">Geobacillus thermoleovorans CCB_US3_UF5</name>
    <dbReference type="NCBI Taxonomy" id="1111068"/>
    <lineage>
        <taxon>Bacteria</taxon>
        <taxon>Bacillati</taxon>
        <taxon>Bacillota</taxon>
        <taxon>Bacilli</taxon>
        <taxon>Bacillales</taxon>
        <taxon>Anoxybacillaceae</taxon>
        <taxon>Geobacillus</taxon>
        <taxon>Geobacillus thermoleovorans group</taxon>
    </lineage>
</organism>
<evidence type="ECO:0000313" key="3">
    <source>
        <dbReference type="Proteomes" id="UP000005636"/>
    </source>
</evidence>
<dbReference type="Proteomes" id="UP000005636">
    <property type="component" value="Chromosome"/>
</dbReference>
<protein>
    <submittedName>
        <fullName evidence="2">Uncharacterized protein</fullName>
    </submittedName>
</protein>